<feature type="transmembrane region" description="Helical" evidence="6">
    <location>
        <begin position="47"/>
        <end position="71"/>
    </location>
</feature>
<comment type="similarity">
    <text evidence="2 6">Belongs to the BI1 family.</text>
</comment>
<dbReference type="EMBL" id="AP028654">
    <property type="protein sequence ID" value="BEP27917.1"/>
    <property type="molecule type" value="Genomic_DNA"/>
</dbReference>
<feature type="transmembrane region" description="Helical" evidence="6">
    <location>
        <begin position="206"/>
        <end position="229"/>
    </location>
</feature>
<dbReference type="CDD" id="cd10432">
    <property type="entry name" value="BI-1-like_bacterial"/>
    <property type="match status" value="1"/>
</dbReference>
<feature type="transmembrane region" description="Helical" evidence="6">
    <location>
        <begin position="20"/>
        <end position="41"/>
    </location>
</feature>
<dbReference type="PANTHER" id="PTHR23291:SF50">
    <property type="entry name" value="PROTEIN LIFEGUARD 4"/>
    <property type="match status" value="1"/>
</dbReference>
<proteinExistence type="inferred from homology"/>
<accession>A0AAU9EBJ2</accession>
<comment type="subcellular location">
    <subcellularLocation>
        <location evidence="1">Membrane</location>
        <topology evidence="1">Multi-pass membrane protein</topology>
    </subcellularLocation>
</comment>
<feature type="transmembrane region" description="Helical" evidence="6">
    <location>
        <begin position="167"/>
        <end position="186"/>
    </location>
</feature>
<evidence type="ECO:0000313" key="8">
    <source>
        <dbReference type="Proteomes" id="UP001321786"/>
    </source>
</evidence>
<dbReference type="RefSeq" id="WP_338536277.1">
    <property type="nucleotide sequence ID" value="NZ_AP028654.1"/>
</dbReference>
<dbReference type="GO" id="GO:0005886">
    <property type="term" value="C:plasma membrane"/>
    <property type="evidence" value="ECO:0007669"/>
    <property type="project" value="TreeGrafter"/>
</dbReference>
<dbReference type="Pfam" id="PF01027">
    <property type="entry name" value="Bax1-I"/>
    <property type="match status" value="1"/>
</dbReference>
<gene>
    <name evidence="7" type="ORF">HLPR_02480</name>
</gene>
<dbReference type="KEGG" id="hprf:HLPR_02480"/>
<evidence type="ECO:0000313" key="7">
    <source>
        <dbReference type="EMBL" id="BEP27917.1"/>
    </source>
</evidence>
<evidence type="ECO:0000256" key="1">
    <source>
        <dbReference type="ARBA" id="ARBA00004141"/>
    </source>
</evidence>
<reference evidence="7 8" key="1">
    <citation type="submission" date="2023-08" db="EMBL/GenBank/DDBJ databases">
        <title>Helicovermis profunda gen. nov., sp. nov., a novel mesophilic, fermentative bacterium within the Bacillota from a deep-sea hydrothermal vent chimney.</title>
        <authorList>
            <person name="Miyazaki U."/>
            <person name="Mizutani D."/>
            <person name="Hashimoto Y."/>
            <person name="Tame A."/>
            <person name="Sawayama S."/>
            <person name="Miyazaki J."/>
            <person name="Takai K."/>
            <person name="Nakagawa S."/>
        </authorList>
    </citation>
    <scope>NUCLEOTIDE SEQUENCE [LARGE SCALE GENOMIC DNA]</scope>
    <source>
        <strain evidence="7 8">S502</strain>
    </source>
</reference>
<dbReference type="InterPro" id="IPR006214">
    <property type="entry name" value="Bax_inhibitor_1-related"/>
</dbReference>
<dbReference type="PANTHER" id="PTHR23291">
    <property type="entry name" value="BAX INHIBITOR-RELATED"/>
    <property type="match status" value="1"/>
</dbReference>
<evidence type="ECO:0000256" key="5">
    <source>
        <dbReference type="ARBA" id="ARBA00023136"/>
    </source>
</evidence>
<evidence type="ECO:0000256" key="4">
    <source>
        <dbReference type="ARBA" id="ARBA00022989"/>
    </source>
</evidence>
<keyword evidence="4 6" id="KW-1133">Transmembrane helix</keyword>
<name>A0AAU9EBJ2_9FIRM</name>
<feature type="transmembrane region" description="Helical" evidence="6">
    <location>
        <begin position="112"/>
        <end position="131"/>
    </location>
</feature>
<dbReference type="AlphaFoldDB" id="A0AAU9EBJ2"/>
<keyword evidence="5 6" id="KW-0472">Membrane</keyword>
<feature type="transmembrane region" description="Helical" evidence="6">
    <location>
        <begin position="83"/>
        <end position="106"/>
    </location>
</feature>
<feature type="transmembrane region" description="Helical" evidence="6">
    <location>
        <begin position="143"/>
        <end position="161"/>
    </location>
</feature>
<evidence type="ECO:0000256" key="3">
    <source>
        <dbReference type="ARBA" id="ARBA00022692"/>
    </source>
</evidence>
<evidence type="ECO:0000256" key="6">
    <source>
        <dbReference type="RuleBase" id="RU004379"/>
    </source>
</evidence>
<protein>
    <submittedName>
        <fullName evidence="7">Bax inhibitor-1/YccA family protein</fullName>
    </submittedName>
</protein>
<sequence>MNDFVREKSDYEIEGLQRSFINKVFLWMAIALSFTGVVSLYTVNSPWLLRFIFSSNITFSALIGLEFFAVWKLTRSLSTMSAAKASIGLVLYSVLNGLTLSSIFLMYTSSSIAMVLFISAGMFGSMFMIGMTIKADLSKMRSILFMGLIGIILASVANIFMRSSFMYTAISYIGVLIFCGLTMYDASKLKAISLRGINNDELMQKYVIAGALMLYLDFINLFLFLLRIMGRRK</sequence>
<organism evidence="7 8">
    <name type="scientific">Helicovermis profundi</name>
    <dbReference type="NCBI Taxonomy" id="3065157"/>
    <lineage>
        <taxon>Bacteria</taxon>
        <taxon>Bacillati</taxon>
        <taxon>Bacillota</taxon>
        <taxon>Clostridia</taxon>
        <taxon>Helicovermis</taxon>
    </lineage>
</organism>
<keyword evidence="3 6" id="KW-0812">Transmembrane</keyword>
<keyword evidence="8" id="KW-1185">Reference proteome</keyword>
<evidence type="ECO:0000256" key="2">
    <source>
        <dbReference type="ARBA" id="ARBA00010350"/>
    </source>
</evidence>
<dbReference type="Proteomes" id="UP001321786">
    <property type="component" value="Chromosome"/>
</dbReference>